<accession>A0A0E0HVT8</accession>
<evidence type="ECO:0000313" key="3">
    <source>
        <dbReference type="Proteomes" id="UP000006591"/>
    </source>
</evidence>
<proteinExistence type="predicted"/>
<reference evidence="2" key="2">
    <citation type="submission" date="2018-04" db="EMBL/GenBank/DDBJ databases">
        <title>OnivRS2 (Oryza nivara Reference Sequence Version 2).</title>
        <authorList>
            <person name="Zhang J."/>
            <person name="Kudrna D."/>
            <person name="Lee S."/>
            <person name="Talag J."/>
            <person name="Rajasekar S."/>
            <person name="Welchert J."/>
            <person name="Hsing Y.-I."/>
            <person name="Wing R.A."/>
        </authorList>
    </citation>
    <scope>NUCLEOTIDE SEQUENCE [LARGE SCALE GENOMIC DNA]</scope>
    <source>
        <strain evidence="2">SL10</strain>
    </source>
</reference>
<sequence>MAAALRWMSAARRTRVWRADATHGSGGAEADDAQRVDAEASPSLVRPTQAGEPRSVQIAEEMAGTAAFNLQRGHRARRQLGEILLKQMQQRK</sequence>
<organism evidence="2">
    <name type="scientific">Oryza nivara</name>
    <name type="common">Indian wild rice</name>
    <name type="synonym">Oryza sativa f. spontanea</name>
    <dbReference type="NCBI Taxonomy" id="4536"/>
    <lineage>
        <taxon>Eukaryota</taxon>
        <taxon>Viridiplantae</taxon>
        <taxon>Streptophyta</taxon>
        <taxon>Embryophyta</taxon>
        <taxon>Tracheophyta</taxon>
        <taxon>Spermatophyta</taxon>
        <taxon>Magnoliopsida</taxon>
        <taxon>Liliopsida</taxon>
        <taxon>Poales</taxon>
        <taxon>Poaceae</taxon>
        <taxon>BOP clade</taxon>
        <taxon>Oryzoideae</taxon>
        <taxon>Oryzeae</taxon>
        <taxon>Oryzinae</taxon>
        <taxon>Oryza</taxon>
    </lineage>
</organism>
<dbReference type="Proteomes" id="UP000006591">
    <property type="component" value="Chromosome 6"/>
</dbReference>
<protein>
    <submittedName>
        <fullName evidence="2">Uncharacterized protein</fullName>
    </submittedName>
</protein>
<evidence type="ECO:0000313" key="2">
    <source>
        <dbReference type="EnsemblPlants" id="ONIVA06G31090.3"/>
    </source>
</evidence>
<dbReference type="HOGENOM" id="CLU_2417047_0_0_1"/>
<reference evidence="2" key="1">
    <citation type="submission" date="2015-04" db="UniProtKB">
        <authorList>
            <consortium name="EnsemblPlants"/>
        </authorList>
    </citation>
    <scope>IDENTIFICATION</scope>
    <source>
        <strain evidence="2">SL10</strain>
    </source>
</reference>
<dbReference type="EnsemblPlants" id="ONIVA06G31090.3">
    <property type="protein sequence ID" value="ONIVA06G31090.3"/>
    <property type="gene ID" value="ONIVA06G31090"/>
</dbReference>
<name>A0A0E0HVT8_ORYNI</name>
<dbReference type="AlphaFoldDB" id="A0A0E0HVT8"/>
<keyword evidence="3" id="KW-1185">Reference proteome</keyword>
<dbReference type="Gramene" id="ONIVA06G31090.3">
    <property type="protein sequence ID" value="ONIVA06G31090.3"/>
    <property type="gene ID" value="ONIVA06G31090"/>
</dbReference>
<feature type="region of interest" description="Disordered" evidence="1">
    <location>
        <begin position="20"/>
        <end position="52"/>
    </location>
</feature>
<evidence type="ECO:0000256" key="1">
    <source>
        <dbReference type="SAM" id="MobiDB-lite"/>
    </source>
</evidence>